<dbReference type="AlphaFoldDB" id="A0A1B7TAC9"/>
<keyword evidence="10" id="KW-1185">Reference proteome</keyword>
<evidence type="ECO:0000256" key="5">
    <source>
        <dbReference type="ARBA" id="ARBA00023204"/>
    </source>
</evidence>
<dbReference type="FunFam" id="3.40.50.10130:FF:000015">
    <property type="entry name" value="SsDNA endonuclease"/>
    <property type="match status" value="1"/>
</dbReference>
<sequence length="209" mass="24500">MNNNTSFKSIAEAFKKRNERNSPSPTINDKQENTETSVDSNKKPIVNAFNKYSNLQLRSNNEHINPYIKQTNTNDTNMETVITRRKPTMVNVSKSQKGNPVLDLLTSKNIPWQYVSSTATTKILYDYSVRNNKRMILFLSLKYHKLHPEYIFKKMKPLQQQNCILLILVDIEQHEQILKDLNRICLYNGFTILMGWNYEQCGKYVRFLA</sequence>
<dbReference type="GO" id="GO:0006312">
    <property type="term" value="P:mitotic recombination"/>
    <property type="evidence" value="ECO:0007669"/>
    <property type="project" value="TreeGrafter"/>
</dbReference>
<dbReference type="InterPro" id="IPR004579">
    <property type="entry name" value="ERCC1/RAD10/SWI10"/>
</dbReference>
<feature type="domain" description="ERCC1-like central" evidence="8">
    <location>
        <begin position="90"/>
        <end position="207"/>
    </location>
</feature>
<evidence type="ECO:0000313" key="9">
    <source>
        <dbReference type="EMBL" id="OBA25694.1"/>
    </source>
</evidence>
<dbReference type="GO" id="GO:0003684">
    <property type="term" value="F:damaged DNA binding"/>
    <property type="evidence" value="ECO:0007669"/>
    <property type="project" value="InterPro"/>
</dbReference>
<comment type="similarity">
    <text evidence="2">Belongs to the ERCC1/RAD10/SWI10 family.</text>
</comment>
<keyword evidence="4" id="KW-0238">DNA-binding</keyword>
<dbReference type="OrthoDB" id="10262814at2759"/>
<dbReference type="PANTHER" id="PTHR12749">
    <property type="entry name" value="EXCISION REPAIR CROSS-COMPLEMENTING 1 ERCC1"/>
    <property type="match status" value="1"/>
</dbReference>
<comment type="caution">
    <text evidence="9">The sequence shown here is derived from an EMBL/GenBank/DDBJ whole genome shotgun (WGS) entry which is preliminary data.</text>
</comment>
<evidence type="ECO:0000256" key="6">
    <source>
        <dbReference type="ARBA" id="ARBA00023242"/>
    </source>
</evidence>
<evidence type="ECO:0000256" key="1">
    <source>
        <dbReference type="ARBA" id="ARBA00004123"/>
    </source>
</evidence>
<dbReference type="InterPro" id="IPR011335">
    <property type="entry name" value="Restrct_endonuc-II-like"/>
</dbReference>
<name>A0A1B7TAC9_9ASCO</name>
<proteinExistence type="inferred from homology"/>
<dbReference type="EMBL" id="LXPE01000053">
    <property type="protein sequence ID" value="OBA25694.1"/>
    <property type="molecule type" value="Genomic_DNA"/>
</dbReference>
<dbReference type="GO" id="GO:0003697">
    <property type="term" value="F:single-stranded DNA binding"/>
    <property type="evidence" value="ECO:0007669"/>
    <property type="project" value="TreeGrafter"/>
</dbReference>
<evidence type="ECO:0000256" key="2">
    <source>
        <dbReference type="ARBA" id="ARBA00008283"/>
    </source>
</evidence>
<evidence type="ECO:0000256" key="3">
    <source>
        <dbReference type="ARBA" id="ARBA00022763"/>
    </source>
</evidence>
<evidence type="ECO:0000256" key="4">
    <source>
        <dbReference type="ARBA" id="ARBA00023125"/>
    </source>
</evidence>
<keyword evidence="5" id="KW-0234">DNA repair</keyword>
<dbReference type="GO" id="GO:0000110">
    <property type="term" value="C:nucleotide-excision repair factor 1 complex"/>
    <property type="evidence" value="ECO:0007669"/>
    <property type="project" value="TreeGrafter"/>
</dbReference>
<gene>
    <name evidence="9" type="ORF">HANVADRAFT_26559</name>
</gene>
<evidence type="ECO:0000259" key="8">
    <source>
        <dbReference type="Pfam" id="PF03834"/>
    </source>
</evidence>
<dbReference type="GO" id="GO:0070914">
    <property type="term" value="P:UV-damage excision repair"/>
    <property type="evidence" value="ECO:0007669"/>
    <property type="project" value="TreeGrafter"/>
</dbReference>
<dbReference type="InterPro" id="IPR047260">
    <property type="entry name" value="ERCC1-like_central_dom"/>
</dbReference>
<keyword evidence="6" id="KW-0539">Nucleus</keyword>
<dbReference type="NCBIfam" id="TIGR00597">
    <property type="entry name" value="rad10"/>
    <property type="match status" value="1"/>
</dbReference>
<evidence type="ECO:0000313" key="10">
    <source>
        <dbReference type="Proteomes" id="UP000092321"/>
    </source>
</evidence>
<feature type="region of interest" description="Disordered" evidence="7">
    <location>
        <begin position="14"/>
        <end position="42"/>
    </location>
</feature>
<feature type="compositionally biased region" description="Polar residues" evidence="7">
    <location>
        <begin position="21"/>
        <end position="39"/>
    </location>
</feature>
<dbReference type="SUPFAM" id="SSF52980">
    <property type="entry name" value="Restriction endonuclease-like"/>
    <property type="match status" value="1"/>
</dbReference>
<dbReference type="PANTHER" id="PTHR12749:SF0">
    <property type="entry name" value="DNA EXCISION REPAIR PROTEIN ERCC-1"/>
    <property type="match status" value="1"/>
</dbReference>
<dbReference type="Gene3D" id="3.40.50.10130">
    <property type="match status" value="1"/>
</dbReference>
<accession>A0A1B7TAC9</accession>
<dbReference type="CDD" id="cd22325">
    <property type="entry name" value="ERCC1_C-like"/>
    <property type="match status" value="1"/>
</dbReference>
<keyword evidence="3" id="KW-0227">DNA damage</keyword>
<evidence type="ECO:0000256" key="7">
    <source>
        <dbReference type="SAM" id="MobiDB-lite"/>
    </source>
</evidence>
<organism evidence="9 10">
    <name type="scientific">Hanseniaspora valbyensis NRRL Y-1626</name>
    <dbReference type="NCBI Taxonomy" id="766949"/>
    <lineage>
        <taxon>Eukaryota</taxon>
        <taxon>Fungi</taxon>
        <taxon>Dikarya</taxon>
        <taxon>Ascomycota</taxon>
        <taxon>Saccharomycotina</taxon>
        <taxon>Saccharomycetes</taxon>
        <taxon>Saccharomycodales</taxon>
        <taxon>Saccharomycodaceae</taxon>
        <taxon>Hanseniaspora</taxon>
    </lineage>
</organism>
<dbReference type="GO" id="GO:0070522">
    <property type="term" value="C:ERCC4-ERCC1 complex"/>
    <property type="evidence" value="ECO:0007669"/>
    <property type="project" value="TreeGrafter"/>
</dbReference>
<comment type="subcellular location">
    <subcellularLocation>
        <location evidence="1">Nucleus</location>
    </subcellularLocation>
</comment>
<reference evidence="10" key="1">
    <citation type="journal article" date="2016" name="Proc. Natl. Acad. Sci. U.S.A.">
        <title>Comparative genomics of biotechnologically important yeasts.</title>
        <authorList>
            <person name="Riley R."/>
            <person name="Haridas S."/>
            <person name="Wolfe K.H."/>
            <person name="Lopes M.R."/>
            <person name="Hittinger C.T."/>
            <person name="Goeker M."/>
            <person name="Salamov A.A."/>
            <person name="Wisecaver J.H."/>
            <person name="Long T.M."/>
            <person name="Calvey C.H."/>
            <person name="Aerts A.L."/>
            <person name="Barry K.W."/>
            <person name="Choi C."/>
            <person name="Clum A."/>
            <person name="Coughlan A.Y."/>
            <person name="Deshpande S."/>
            <person name="Douglass A.P."/>
            <person name="Hanson S.J."/>
            <person name="Klenk H.-P."/>
            <person name="LaButti K.M."/>
            <person name="Lapidus A."/>
            <person name="Lindquist E.A."/>
            <person name="Lipzen A.M."/>
            <person name="Meier-Kolthoff J.P."/>
            <person name="Ohm R.A."/>
            <person name="Otillar R.P."/>
            <person name="Pangilinan J.L."/>
            <person name="Peng Y."/>
            <person name="Rokas A."/>
            <person name="Rosa C.A."/>
            <person name="Scheuner C."/>
            <person name="Sibirny A.A."/>
            <person name="Slot J.C."/>
            <person name="Stielow J.B."/>
            <person name="Sun H."/>
            <person name="Kurtzman C.P."/>
            <person name="Blackwell M."/>
            <person name="Grigoriev I.V."/>
            <person name="Jeffries T.W."/>
        </authorList>
    </citation>
    <scope>NUCLEOTIDE SEQUENCE [LARGE SCALE GENOMIC DNA]</scope>
    <source>
        <strain evidence="10">NRRL Y-1626</strain>
    </source>
</reference>
<dbReference type="GO" id="GO:0006302">
    <property type="term" value="P:double-strand break repair"/>
    <property type="evidence" value="ECO:0007669"/>
    <property type="project" value="UniProtKB-ARBA"/>
</dbReference>
<protein>
    <submittedName>
        <fullName evidence="9">DNA repair protein rad10</fullName>
    </submittedName>
</protein>
<dbReference type="Pfam" id="PF03834">
    <property type="entry name" value="Rad10"/>
    <property type="match status" value="1"/>
</dbReference>
<dbReference type="Proteomes" id="UP000092321">
    <property type="component" value="Unassembled WGS sequence"/>
</dbReference>